<protein>
    <submittedName>
        <fullName evidence="1">SDR family oxidoreductase</fullName>
    </submittedName>
</protein>
<comment type="caution">
    <text evidence="1">The sequence shown here is derived from an EMBL/GenBank/DDBJ whole genome shotgun (WGS) entry which is preliminary data.</text>
</comment>
<reference evidence="1 2" key="1">
    <citation type="submission" date="2024-10" db="EMBL/GenBank/DDBJ databases">
        <authorList>
            <person name="Topkara A.R."/>
            <person name="Saygin H."/>
        </authorList>
    </citation>
    <scope>NUCLEOTIDE SEQUENCE [LARGE SCALE GENOMIC DNA]</scope>
    <source>
        <strain evidence="1 2">M3C6</strain>
    </source>
</reference>
<dbReference type="Proteomes" id="UP001603978">
    <property type="component" value="Unassembled WGS sequence"/>
</dbReference>
<dbReference type="RefSeq" id="WP_393163290.1">
    <property type="nucleotide sequence ID" value="NZ_JBICRM010000003.1"/>
</dbReference>
<evidence type="ECO:0000313" key="1">
    <source>
        <dbReference type="EMBL" id="MFG1702693.1"/>
    </source>
</evidence>
<name>A0ABW7A5S9_9ACTN</name>
<dbReference type="InterPro" id="IPR036291">
    <property type="entry name" value="NAD(P)-bd_dom_sf"/>
</dbReference>
<dbReference type="EMBL" id="JBICRM010000003">
    <property type="protein sequence ID" value="MFG1702693.1"/>
    <property type="molecule type" value="Genomic_DNA"/>
</dbReference>
<organism evidence="1 2">
    <name type="scientific">Nonomuraea marmarensis</name>
    <dbReference type="NCBI Taxonomy" id="3351344"/>
    <lineage>
        <taxon>Bacteria</taxon>
        <taxon>Bacillati</taxon>
        <taxon>Actinomycetota</taxon>
        <taxon>Actinomycetes</taxon>
        <taxon>Streptosporangiales</taxon>
        <taxon>Streptosporangiaceae</taxon>
        <taxon>Nonomuraea</taxon>
    </lineage>
</organism>
<dbReference type="Pfam" id="PF13561">
    <property type="entry name" value="adh_short_C2"/>
    <property type="match status" value="1"/>
</dbReference>
<gene>
    <name evidence="1" type="ORF">ACFLIM_05830</name>
</gene>
<sequence length="69" mass="6769">MLPGPTMTNIATGATFDPAGAARLGAVLAVGERLAQPEQNADAALFLASDAASFINGAIVPVDGGWSAA</sequence>
<proteinExistence type="predicted"/>
<accession>A0ABW7A5S9</accession>
<keyword evidence="2" id="KW-1185">Reference proteome</keyword>
<evidence type="ECO:0000313" key="2">
    <source>
        <dbReference type="Proteomes" id="UP001603978"/>
    </source>
</evidence>
<dbReference type="InterPro" id="IPR002347">
    <property type="entry name" value="SDR_fam"/>
</dbReference>
<dbReference type="SUPFAM" id="SSF51735">
    <property type="entry name" value="NAD(P)-binding Rossmann-fold domains"/>
    <property type="match status" value="1"/>
</dbReference>
<dbReference type="Gene3D" id="3.40.50.720">
    <property type="entry name" value="NAD(P)-binding Rossmann-like Domain"/>
    <property type="match status" value="1"/>
</dbReference>